<dbReference type="Proteomes" id="UP001454036">
    <property type="component" value="Unassembled WGS sequence"/>
</dbReference>
<feature type="region of interest" description="Disordered" evidence="1">
    <location>
        <begin position="1"/>
        <end position="31"/>
    </location>
</feature>
<comment type="caution">
    <text evidence="2">The sequence shown here is derived from an EMBL/GenBank/DDBJ whole genome shotgun (WGS) entry which is preliminary data.</text>
</comment>
<evidence type="ECO:0000256" key="1">
    <source>
        <dbReference type="SAM" id="MobiDB-lite"/>
    </source>
</evidence>
<protein>
    <submittedName>
        <fullName evidence="2">Uncharacterized protein</fullName>
    </submittedName>
</protein>
<name>A0AAV3R7E4_LITER</name>
<organism evidence="2 3">
    <name type="scientific">Lithospermum erythrorhizon</name>
    <name type="common">Purple gromwell</name>
    <name type="synonym">Lithospermum officinale var. erythrorhizon</name>
    <dbReference type="NCBI Taxonomy" id="34254"/>
    <lineage>
        <taxon>Eukaryota</taxon>
        <taxon>Viridiplantae</taxon>
        <taxon>Streptophyta</taxon>
        <taxon>Embryophyta</taxon>
        <taxon>Tracheophyta</taxon>
        <taxon>Spermatophyta</taxon>
        <taxon>Magnoliopsida</taxon>
        <taxon>eudicotyledons</taxon>
        <taxon>Gunneridae</taxon>
        <taxon>Pentapetalae</taxon>
        <taxon>asterids</taxon>
        <taxon>lamiids</taxon>
        <taxon>Boraginales</taxon>
        <taxon>Boraginaceae</taxon>
        <taxon>Boraginoideae</taxon>
        <taxon>Lithospermeae</taxon>
        <taxon>Lithospermum</taxon>
    </lineage>
</organism>
<feature type="compositionally biased region" description="Basic and acidic residues" evidence="1">
    <location>
        <begin position="7"/>
        <end position="31"/>
    </location>
</feature>
<reference evidence="2 3" key="1">
    <citation type="submission" date="2024-01" db="EMBL/GenBank/DDBJ databases">
        <title>The complete chloroplast genome sequence of Lithospermum erythrorhizon: insights into the phylogenetic relationship among Boraginaceae species and the maternal lineages of purple gromwells.</title>
        <authorList>
            <person name="Okada T."/>
            <person name="Watanabe K."/>
        </authorList>
    </citation>
    <scope>NUCLEOTIDE SEQUENCE [LARGE SCALE GENOMIC DNA]</scope>
</reference>
<dbReference type="EMBL" id="BAABME010007569">
    <property type="protein sequence ID" value="GAA0171193.1"/>
    <property type="molecule type" value="Genomic_DNA"/>
</dbReference>
<keyword evidence="3" id="KW-1185">Reference proteome</keyword>
<dbReference type="AlphaFoldDB" id="A0AAV3R7E4"/>
<accession>A0AAV3R7E4</accession>
<gene>
    <name evidence="2" type="ORF">LIER_25286</name>
</gene>
<evidence type="ECO:0000313" key="3">
    <source>
        <dbReference type="Proteomes" id="UP001454036"/>
    </source>
</evidence>
<proteinExistence type="predicted"/>
<evidence type="ECO:0000313" key="2">
    <source>
        <dbReference type="EMBL" id="GAA0171193.1"/>
    </source>
</evidence>
<sequence length="31" mass="3818">MDMVCEVVERRSRDRPTTRMMDPNHKPTKWD</sequence>